<dbReference type="PANTHER" id="PTHR30213">
    <property type="entry name" value="INNER MEMBRANE PROTEIN YHJD"/>
    <property type="match status" value="1"/>
</dbReference>
<dbReference type="EMBL" id="QGTT01000027">
    <property type="protein sequence ID" value="PWW07571.1"/>
    <property type="molecule type" value="Genomic_DNA"/>
</dbReference>
<evidence type="ECO:0000256" key="2">
    <source>
        <dbReference type="ARBA" id="ARBA00022475"/>
    </source>
</evidence>
<evidence type="ECO:0000256" key="4">
    <source>
        <dbReference type="ARBA" id="ARBA00022692"/>
    </source>
</evidence>
<evidence type="ECO:0000256" key="6">
    <source>
        <dbReference type="ARBA" id="ARBA00023136"/>
    </source>
</evidence>
<dbReference type="Proteomes" id="UP000246964">
    <property type="component" value="Unassembled WGS sequence"/>
</dbReference>
<feature type="transmembrane region" description="Helical" evidence="7">
    <location>
        <begin position="106"/>
        <end position="126"/>
    </location>
</feature>
<proteinExistence type="inferred from homology"/>
<accession>A0A317PWM9</accession>
<dbReference type="NCBIfam" id="NF002457">
    <property type="entry name" value="PRK01637.1"/>
    <property type="match status" value="1"/>
</dbReference>
<comment type="subcellular location">
    <subcellularLocation>
        <location evidence="1 7">Cell membrane</location>
        <topology evidence="1 7">Multi-pass membrane protein</topology>
    </subcellularLocation>
</comment>
<dbReference type="RefSeq" id="WP_110076980.1">
    <property type="nucleotide sequence ID" value="NZ_QGTT01000027.1"/>
</dbReference>
<comment type="caution">
    <text evidence="9">The sequence shown here is derived from an EMBL/GenBank/DDBJ whole genome shotgun (WGS) entry which is preliminary data.</text>
</comment>
<evidence type="ECO:0000256" key="7">
    <source>
        <dbReference type="HAMAP-Rule" id="MF_00672"/>
    </source>
</evidence>
<feature type="transmembrane region" description="Helical" evidence="7">
    <location>
        <begin position="244"/>
        <end position="266"/>
    </location>
</feature>
<comment type="similarity">
    <text evidence="7">Belongs to the UPF0761 family.</text>
</comment>
<dbReference type="InterPro" id="IPR023679">
    <property type="entry name" value="UPF0761_bac"/>
</dbReference>
<dbReference type="STRING" id="519453.SAMN04488070_1618"/>
<gene>
    <name evidence="9" type="ORF">DET45_12716</name>
</gene>
<sequence>MTELSSWQQQGLERLRYAGRFLLYFGKRCLDDRVTIIAGHLTFVSMLALVPMMVVMFSIFSAFPMFEELREQLEAFLFANLLPTSSEVISEYLNTFVGNVSKMTTIGVVFVIVVAVNLISTIDATMNRIWRNHQRRRIVVALAVYWMILTLGPILMGSGMAVSSYLISLTAFAEDYVSGIRTTLLSAVPIVTSLVAFLLLYVMMPNRIVRVRHAFWGALLAAILFEVSKRGFAAYITAFPSYEAIYGALAAIPILLLWIFVSWNIVLLGAELTASIEEFTTPAAPPEADPAAAATSNTGDQGSE</sequence>
<feature type="transmembrane region" description="Helical" evidence="7">
    <location>
        <begin position="179"/>
        <end position="202"/>
    </location>
</feature>
<dbReference type="AlphaFoldDB" id="A0A317PWM9"/>
<evidence type="ECO:0000256" key="1">
    <source>
        <dbReference type="ARBA" id="ARBA00004651"/>
    </source>
</evidence>
<organism evidence="9 10">
    <name type="scientific">Pseudidiomarina maritima</name>
    <dbReference type="NCBI Taxonomy" id="519453"/>
    <lineage>
        <taxon>Bacteria</taxon>
        <taxon>Pseudomonadati</taxon>
        <taxon>Pseudomonadota</taxon>
        <taxon>Gammaproteobacteria</taxon>
        <taxon>Alteromonadales</taxon>
        <taxon>Idiomarinaceae</taxon>
        <taxon>Pseudidiomarina</taxon>
    </lineage>
</organism>
<keyword evidence="3" id="KW-0997">Cell inner membrane</keyword>
<feature type="compositionally biased region" description="Polar residues" evidence="8">
    <location>
        <begin position="295"/>
        <end position="304"/>
    </location>
</feature>
<feature type="transmembrane region" description="Helical" evidence="7">
    <location>
        <begin position="138"/>
        <end position="167"/>
    </location>
</feature>
<keyword evidence="5 7" id="KW-1133">Transmembrane helix</keyword>
<protein>
    <recommendedName>
        <fullName evidence="7">UPF0761 membrane protein DET45_12716</fullName>
    </recommendedName>
</protein>
<evidence type="ECO:0000256" key="8">
    <source>
        <dbReference type="SAM" id="MobiDB-lite"/>
    </source>
</evidence>
<feature type="transmembrane region" description="Helical" evidence="7">
    <location>
        <begin position="37"/>
        <end position="63"/>
    </location>
</feature>
<name>A0A317PWM9_9GAMM</name>
<dbReference type="HAMAP" id="MF_00672">
    <property type="entry name" value="UPF0761"/>
    <property type="match status" value="1"/>
</dbReference>
<keyword evidence="4 7" id="KW-0812">Transmembrane</keyword>
<dbReference type="Pfam" id="PF03631">
    <property type="entry name" value="Virul_fac_BrkB"/>
    <property type="match status" value="1"/>
</dbReference>
<keyword evidence="6 7" id="KW-0472">Membrane</keyword>
<dbReference type="GO" id="GO:0005886">
    <property type="term" value="C:plasma membrane"/>
    <property type="evidence" value="ECO:0007669"/>
    <property type="project" value="UniProtKB-SubCell"/>
</dbReference>
<dbReference type="NCBIfam" id="TIGR00765">
    <property type="entry name" value="yihY_not_rbn"/>
    <property type="match status" value="1"/>
</dbReference>
<evidence type="ECO:0000313" key="10">
    <source>
        <dbReference type="Proteomes" id="UP000246964"/>
    </source>
</evidence>
<evidence type="ECO:0000256" key="5">
    <source>
        <dbReference type="ARBA" id="ARBA00022989"/>
    </source>
</evidence>
<dbReference type="PIRSF" id="PIRSF035875">
    <property type="entry name" value="RNase_BN"/>
    <property type="match status" value="1"/>
</dbReference>
<keyword evidence="10" id="KW-1185">Reference proteome</keyword>
<feature type="transmembrane region" description="Helical" evidence="7">
    <location>
        <begin position="214"/>
        <end position="238"/>
    </location>
</feature>
<dbReference type="PANTHER" id="PTHR30213:SF0">
    <property type="entry name" value="UPF0761 MEMBRANE PROTEIN YIHY"/>
    <property type="match status" value="1"/>
</dbReference>
<reference evidence="9 10" key="1">
    <citation type="submission" date="2018-05" db="EMBL/GenBank/DDBJ databases">
        <title>Freshwater and sediment microbial communities from various areas in North America, analyzing microbe dynamics in response to fracking.</title>
        <authorList>
            <person name="Lamendella R."/>
        </authorList>
    </citation>
    <scope>NUCLEOTIDE SEQUENCE [LARGE SCALE GENOMIC DNA]</scope>
    <source>
        <strain evidence="9 10">125B1</strain>
    </source>
</reference>
<keyword evidence="2 7" id="KW-1003">Cell membrane</keyword>
<evidence type="ECO:0000313" key="9">
    <source>
        <dbReference type="EMBL" id="PWW07571.1"/>
    </source>
</evidence>
<dbReference type="OrthoDB" id="9808671at2"/>
<dbReference type="InterPro" id="IPR017039">
    <property type="entry name" value="Virul_fac_BrkB"/>
</dbReference>
<feature type="region of interest" description="Disordered" evidence="8">
    <location>
        <begin position="282"/>
        <end position="304"/>
    </location>
</feature>
<evidence type="ECO:0000256" key="3">
    <source>
        <dbReference type="ARBA" id="ARBA00022519"/>
    </source>
</evidence>